<dbReference type="SMART" id="SM00456">
    <property type="entry name" value="WW"/>
    <property type="match status" value="2"/>
</dbReference>
<dbReference type="Proteomes" id="UP000675881">
    <property type="component" value="Chromosome 3"/>
</dbReference>
<dbReference type="GO" id="GO:0006915">
    <property type="term" value="P:apoptotic process"/>
    <property type="evidence" value="ECO:0007669"/>
    <property type="project" value="InterPro"/>
</dbReference>
<dbReference type="PANTHER" id="PTHR47522:SF2">
    <property type="entry name" value="PROTEIN SALVADOR HOMOLOG 1"/>
    <property type="match status" value="1"/>
</dbReference>
<reference evidence="3" key="1">
    <citation type="submission" date="2021-02" db="EMBL/GenBank/DDBJ databases">
        <authorList>
            <person name="Bekaert M."/>
        </authorList>
    </citation>
    <scope>NUCLEOTIDE SEQUENCE</scope>
    <source>
        <strain evidence="3">IoA-00</strain>
    </source>
</reference>
<gene>
    <name evidence="3" type="ORF">LSAA_7906</name>
</gene>
<dbReference type="FunFam" id="2.20.70.10:FF:000035">
    <property type="entry name" value="Salvador homolog 1 (Drosophila)"/>
    <property type="match status" value="1"/>
</dbReference>
<dbReference type="EMBL" id="HG994582">
    <property type="protein sequence ID" value="CAF2889064.1"/>
    <property type="molecule type" value="Genomic_DNA"/>
</dbReference>
<dbReference type="InterPro" id="IPR036020">
    <property type="entry name" value="WW_dom_sf"/>
</dbReference>
<dbReference type="InterPro" id="IPR001202">
    <property type="entry name" value="WW_dom"/>
</dbReference>
<keyword evidence="1" id="KW-0597">Phosphoprotein</keyword>
<evidence type="ECO:0000256" key="1">
    <source>
        <dbReference type="ARBA" id="ARBA00022553"/>
    </source>
</evidence>
<dbReference type="GO" id="GO:0043065">
    <property type="term" value="P:positive regulation of apoptotic process"/>
    <property type="evidence" value="ECO:0007669"/>
    <property type="project" value="TreeGrafter"/>
</dbReference>
<proteinExistence type="predicted"/>
<dbReference type="GO" id="GO:0060090">
    <property type="term" value="F:molecular adaptor activity"/>
    <property type="evidence" value="ECO:0007669"/>
    <property type="project" value="InterPro"/>
</dbReference>
<dbReference type="CDD" id="cd00201">
    <property type="entry name" value="WW"/>
    <property type="match status" value="2"/>
</dbReference>
<dbReference type="InterPro" id="IPR030030">
    <property type="entry name" value="Sav"/>
</dbReference>
<dbReference type="GO" id="GO:0005829">
    <property type="term" value="C:cytosol"/>
    <property type="evidence" value="ECO:0007669"/>
    <property type="project" value="TreeGrafter"/>
</dbReference>
<sequence>MNVSKTLVLKESIPFTIGSIMTNSLKLKAEEDRDAISKDLKVHSGAAGILGEGTYVKKEPSSHQVQITNVWTSPCDNNVRKVHAKKTLMVSPSLQRKAFSTQQPTSPSPNSPKLFNLVKSKSGGVSWAGTMSQDTVKRHLPAINKEESYFSSNANSEVVQNEMEVTDITKMHSSLHSTLITNSHHTDLNRPSSPSRIIHQAQSQPQLGTHNLASIYDISELAPLKHHGLIRMQFRVRHPPQNGSHLEEFNVRNLGNNAFTSTITSSRGEAPKLQSQKSFSRMSIITSTTNTCKDKPVSTMAIISSTDNTHTNSSIISNNKTSGEEIPLPPGWSVGWTIRGRKYFIDHNTKTTHWSHPLEKEGLPTGWEKIDSPEYGTYFVNHITRQAQYEHPCTPRYQLLESHSQVLPLPPALDAYHQNNVLVPANPYLHEVIPTWLRVYFKASPTLDHHLKWDLFRLAELECFEAMLNRLFRDELEELVMKYEGSRLAISQEMDQRHLNHHQMSATISGQEQITTMNILPNTVAEVSVSNTQAVCLSGSIEDRERMKQQALTGSIESHV</sequence>
<dbReference type="SUPFAM" id="SSF51045">
    <property type="entry name" value="WW domain"/>
    <property type="match status" value="2"/>
</dbReference>
<keyword evidence="2" id="KW-0677">Repeat</keyword>
<dbReference type="GO" id="GO:0035329">
    <property type="term" value="P:hippo signaling"/>
    <property type="evidence" value="ECO:0007669"/>
    <property type="project" value="InterPro"/>
</dbReference>
<dbReference type="InterPro" id="IPR011524">
    <property type="entry name" value="SARAH_dom"/>
</dbReference>
<dbReference type="Pfam" id="PF00397">
    <property type="entry name" value="WW"/>
    <property type="match status" value="2"/>
</dbReference>
<dbReference type="PROSITE" id="PS50951">
    <property type="entry name" value="SARAH"/>
    <property type="match status" value="1"/>
</dbReference>
<dbReference type="Gene3D" id="2.20.70.10">
    <property type="match status" value="2"/>
</dbReference>
<keyword evidence="4" id="KW-1185">Reference proteome</keyword>
<dbReference type="CDD" id="cd21433">
    <property type="entry name" value="SARAH_Sav"/>
    <property type="match status" value="1"/>
</dbReference>
<evidence type="ECO:0000256" key="2">
    <source>
        <dbReference type="ARBA" id="ARBA00022737"/>
    </source>
</evidence>
<protein>
    <submittedName>
        <fullName evidence="3">SAV1</fullName>
    </submittedName>
</protein>
<dbReference type="PANTHER" id="PTHR47522">
    <property type="entry name" value="SALVADOR FAMILY WW DOMAIN-CONTAINING PROTEIN 1"/>
    <property type="match status" value="1"/>
</dbReference>
<accession>A0A7R8H6I1</accession>
<dbReference type="OrthoDB" id="5339429at2759"/>
<evidence type="ECO:0000313" key="4">
    <source>
        <dbReference type="Proteomes" id="UP000675881"/>
    </source>
</evidence>
<dbReference type="PROSITE" id="PS50020">
    <property type="entry name" value="WW_DOMAIN_2"/>
    <property type="match status" value="2"/>
</dbReference>
<name>A0A7R8H6I1_LEPSM</name>
<dbReference type="GO" id="GO:0008285">
    <property type="term" value="P:negative regulation of cell population proliferation"/>
    <property type="evidence" value="ECO:0007669"/>
    <property type="project" value="TreeGrafter"/>
</dbReference>
<dbReference type="AlphaFoldDB" id="A0A7R8H6I1"/>
<evidence type="ECO:0000313" key="3">
    <source>
        <dbReference type="EMBL" id="CAF2889064.1"/>
    </source>
</evidence>
<organism evidence="3 4">
    <name type="scientific">Lepeophtheirus salmonis</name>
    <name type="common">Salmon louse</name>
    <name type="synonym">Caligus salmonis</name>
    <dbReference type="NCBI Taxonomy" id="72036"/>
    <lineage>
        <taxon>Eukaryota</taxon>
        <taxon>Metazoa</taxon>
        <taxon>Ecdysozoa</taxon>
        <taxon>Arthropoda</taxon>
        <taxon>Crustacea</taxon>
        <taxon>Multicrustacea</taxon>
        <taxon>Hexanauplia</taxon>
        <taxon>Copepoda</taxon>
        <taxon>Siphonostomatoida</taxon>
        <taxon>Caligidae</taxon>
        <taxon>Lepeophtheirus</taxon>
    </lineage>
</organism>